<dbReference type="Gene3D" id="3.40.50.720">
    <property type="entry name" value="NAD(P)-binding Rossmann-like Domain"/>
    <property type="match status" value="1"/>
</dbReference>
<feature type="domain" description="DUF4166" evidence="2">
    <location>
        <begin position="385"/>
        <end position="539"/>
    </location>
</feature>
<evidence type="ECO:0000259" key="1">
    <source>
        <dbReference type="Pfam" id="PF01370"/>
    </source>
</evidence>
<dbReference type="RefSeq" id="WP_133769389.1">
    <property type="nucleotide sequence ID" value="NZ_SNZR01000011.1"/>
</dbReference>
<evidence type="ECO:0000313" key="4">
    <source>
        <dbReference type="Proteomes" id="UP000295122"/>
    </source>
</evidence>
<proteinExistence type="predicted"/>
<organism evidence="3 4">
    <name type="scientific">Enterovirga rhinocerotis</name>
    <dbReference type="NCBI Taxonomy" id="1339210"/>
    <lineage>
        <taxon>Bacteria</taxon>
        <taxon>Pseudomonadati</taxon>
        <taxon>Pseudomonadota</taxon>
        <taxon>Alphaproteobacteria</taxon>
        <taxon>Hyphomicrobiales</taxon>
        <taxon>Methylobacteriaceae</taxon>
        <taxon>Enterovirga</taxon>
    </lineage>
</organism>
<sequence length="553" mass="59131">MSRILVLGGYGGFGARLSRRLAARGHTVLVAGRRRAAAEAFCASVPGTEPVVADRNGDLGPILAETQADLVIDAAGPFQGSGYGVPLACLSARIPYLDLADGKDFVLGIGALDAEAREAGVPVISGASSVPALSGAVVRRLADGMERVTRVEIAISASNRATAGTSVASAILAYAGRPVRVWRGGRWARAFGWQDLRRERIRLRGGPDLGPRWVALADVPDLALLPERVPGAPATMFRAGTEIALQTVGLWLASWPVRWGWLASLRPLAPWLLALQKLMRRLGSDRSGMTVALIGSTSGRPVLRRWTLVAQKGDGPEIPTLAAAILADRIAAGGIPPGARDAGESLDLAEFEADFATLAIRHGVEETPLPPPVYARVLGEAFARLPASVRRMHEVVGDAGATGRAEVKRGSNPLARLVAALMRFPAEGEHQIHVHFEENDGVETWTRDFSGRLFRSHLSERDGRLTERFGPFRFAFDLPTDESGLRMVMRGWSLFGIPLPPALAPRSEASEVERDGRFHFDVPIALPLIGLVVHYRGWLVPTGDAETAAAARG</sequence>
<gene>
    <name evidence="3" type="ORF">EV668_1792</name>
</gene>
<dbReference type="InterPro" id="IPR036291">
    <property type="entry name" value="NAD(P)-bd_dom_sf"/>
</dbReference>
<dbReference type="InterPro" id="IPR025311">
    <property type="entry name" value="DUF4166"/>
</dbReference>
<dbReference type="EMBL" id="SNZR01000011">
    <property type="protein sequence ID" value="TDR94505.1"/>
    <property type="molecule type" value="Genomic_DNA"/>
</dbReference>
<dbReference type="OrthoDB" id="528778at2"/>
<dbReference type="Proteomes" id="UP000295122">
    <property type="component" value="Unassembled WGS sequence"/>
</dbReference>
<comment type="caution">
    <text evidence="3">The sequence shown here is derived from an EMBL/GenBank/DDBJ whole genome shotgun (WGS) entry which is preliminary data.</text>
</comment>
<dbReference type="PANTHER" id="PTHR43796:SF2">
    <property type="entry name" value="CARBOXYNORSPERMIDINE SYNTHASE"/>
    <property type="match status" value="1"/>
</dbReference>
<dbReference type="AlphaFoldDB" id="A0A4R7CAU1"/>
<feature type="domain" description="NAD-dependent epimerase/dehydratase" evidence="1">
    <location>
        <begin position="4"/>
        <end position="76"/>
    </location>
</feature>
<dbReference type="SUPFAM" id="SSF51735">
    <property type="entry name" value="NAD(P)-binding Rossmann-fold domains"/>
    <property type="match status" value="1"/>
</dbReference>
<dbReference type="Pfam" id="PF01370">
    <property type="entry name" value="Epimerase"/>
    <property type="match status" value="1"/>
</dbReference>
<dbReference type="Pfam" id="PF13761">
    <property type="entry name" value="DUF4166"/>
    <property type="match status" value="1"/>
</dbReference>
<name>A0A4R7CAU1_9HYPH</name>
<evidence type="ECO:0000259" key="2">
    <source>
        <dbReference type="Pfam" id="PF13761"/>
    </source>
</evidence>
<protein>
    <submittedName>
        <fullName evidence="3">Saccharopine dehydrogenase-like NADP-dependent oxidoreductase</fullName>
    </submittedName>
</protein>
<reference evidence="3 4" key="1">
    <citation type="submission" date="2019-03" db="EMBL/GenBank/DDBJ databases">
        <title>Genomic Encyclopedia of Type Strains, Phase IV (KMG-IV): sequencing the most valuable type-strain genomes for metagenomic binning, comparative biology and taxonomic classification.</title>
        <authorList>
            <person name="Goeker M."/>
        </authorList>
    </citation>
    <scope>NUCLEOTIDE SEQUENCE [LARGE SCALE GENOMIC DNA]</scope>
    <source>
        <strain evidence="3 4">DSM 25903</strain>
    </source>
</reference>
<dbReference type="InterPro" id="IPR001509">
    <property type="entry name" value="Epimerase_deHydtase"/>
</dbReference>
<keyword evidence="4" id="KW-1185">Reference proteome</keyword>
<evidence type="ECO:0000313" key="3">
    <source>
        <dbReference type="EMBL" id="TDR94505.1"/>
    </source>
</evidence>
<dbReference type="PANTHER" id="PTHR43796">
    <property type="entry name" value="CARBOXYNORSPERMIDINE SYNTHASE"/>
    <property type="match status" value="1"/>
</dbReference>
<accession>A0A4R7CAU1</accession>